<sequence length="347" mass="38206">MTTTMATETPEIPRHQAVKRPLPVRRLLSLLNHISEQPGHFIHSIWLFTYSDLKTIIATSFGFGLLTSLGAASFGIDPAPAWSICFQRVPLVLLWAWINLLPFTIDNQRQPEAIMEDSLNKPWRTMPSKRMTPEHAQVVMFILYALALGTSIRVGGLAQCITLIGLGFWYNDARGADVSCILRNLINGLGFMCYTSGAVQLELGPSQWQAFIRTDGLGLPWLAIIGAIVFTTVQTQDLYDQAGDSARGRKTLPLVIGDASARWVTAAFMVFWGIVSPCYWGWLQTGQSGVLFWGGVYMAALACIIAGRTLTLRSVPADKKTFLLWNLWLVSQYALPLCAGLGRAGGV</sequence>
<keyword evidence="7" id="KW-1185">Reference proteome</keyword>
<comment type="subcellular location">
    <subcellularLocation>
        <location evidence="1">Membrane</location>
        <topology evidence="1">Multi-pass membrane protein</topology>
    </subcellularLocation>
</comment>
<dbReference type="InterPro" id="IPR050475">
    <property type="entry name" value="Prenyltransferase_related"/>
</dbReference>
<evidence type="ECO:0000256" key="1">
    <source>
        <dbReference type="ARBA" id="ARBA00004141"/>
    </source>
</evidence>
<dbReference type="Proteomes" id="UP000042958">
    <property type="component" value="Unassembled WGS sequence"/>
</dbReference>
<keyword evidence="2 5" id="KW-0812">Transmembrane</keyword>
<keyword evidence="4 5" id="KW-0472">Membrane</keyword>
<dbReference type="AlphaFoldDB" id="A0A0F7TV79"/>
<evidence type="ECO:0000256" key="2">
    <source>
        <dbReference type="ARBA" id="ARBA00022692"/>
    </source>
</evidence>
<dbReference type="GO" id="GO:0016765">
    <property type="term" value="F:transferase activity, transferring alkyl or aryl (other than methyl) groups"/>
    <property type="evidence" value="ECO:0007669"/>
    <property type="project" value="InterPro"/>
</dbReference>
<evidence type="ECO:0000256" key="3">
    <source>
        <dbReference type="ARBA" id="ARBA00022989"/>
    </source>
</evidence>
<accession>A0A0F7TV79</accession>
<evidence type="ECO:0000256" key="5">
    <source>
        <dbReference type="SAM" id="Phobius"/>
    </source>
</evidence>
<name>A0A0F7TV79_PENBI</name>
<reference evidence="7" key="1">
    <citation type="journal article" date="2015" name="Genome Announc.">
        <title>Draft genome sequence of the fungus Penicillium brasilianum MG11.</title>
        <authorList>
            <person name="Horn F."/>
            <person name="Linde J."/>
            <person name="Mattern D.J."/>
            <person name="Walther G."/>
            <person name="Guthke R."/>
            <person name="Brakhage A.A."/>
            <person name="Valiante V."/>
        </authorList>
    </citation>
    <scope>NUCLEOTIDE SEQUENCE [LARGE SCALE GENOMIC DNA]</scope>
    <source>
        <strain evidence="7">MG11</strain>
    </source>
</reference>
<proteinExistence type="predicted"/>
<feature type="transmembrane region" description="Helical" evidence="5">
    <location>
        <begin position="219"/>
        <end position="239"/>
    </location>
</feature>
<feature type="transmembrane region" description="Helical" evidence="5">
    <location>
        <begin position="260"/>
        <end position="282"/>
    </location>
</feature>
<dbReference type="CDD" id="cd13965">
    <property type="entry name" value="PT_UbiA_3"/>
    <property type="match status" value="1"/>
</dbReference>
<evidence type="ECO:0000313" key="6">
    <source>
        <dbReference type="EMBL" id="CEJ59320.1"/>
    </source>
</evidence>
<feature type="transmembrane region" description="Helical" evidence="5">
    <location>
        <begin position="322"/>
        <end position="342"/>
    </location>
</feature>
<dbReference type="OrthoDB" id="6692864at2759"/>
<feature type="transmembrane region" description="Helical" evidence="5">
    <location>
        <begin position="141"/>
        <end position="169"/>
    </location>
</feature>
<dbReference type="GO" id="GO:0016020">
    <property type="term" value="C:membrane"/>
    <property type="evidence" value="ECO:0007669"/>
    <property type="project" value="UniProtKB-SubCell"/>
</dbReference>
<evidence type="ECO:0000313" key="7">
    <source>
        <dbReference type="Proteomes" id="UP000042958"/>
    </source>
</evidence>
<dbReference type="STRING" id="104259.A0A0F7TV79"/>
<dbReference type="PANTHER" id="PTHR42723:SF1">
    <property type="entry name" value="CHLOROPHYLL SYNTHASE, CHLOROPLASTIC"/>
    <property type="match status" value="1"/>
</dbReference>
<evidence type="ECO:0008006" key="8">
    <source>
        <dbReference type="Google" id="ProtNLM"/>
    </source>
</evidence>
<feature type="transmembrane region" description="Helical" evidence="5">
    <location>
        <begin position="56"/>
        <end position="76"/>
    </location>
</feature>
<dbReference type="PANTHER" id="PTHR42723">
    <property type="entry name" value="CHLOROPHYLL SYNTHASE"/>
    <property type="match status" value="1"/>
</dbReference>
<dbReference type="EMBL" id="CDHK01000007">
    <property type="protein sequence ID" value="CEJ59320.1"/>
    <property type="molecule type" value="Genomic_DNA"/>
</dbReference>
<evidence type="ECO:0000256" key="4">
    <source>
        <dbReference type="ARBA" id="ARBA00023136"/>
    </source>
</evidence>
<protein>
    <recommendedName>
        <fullName evidence="8">Digeranylgeranylglyceryl phosphate synthase</fullName>
    </recommendedName>
</protein>
<organism evidence="6 7">
    <name type="scientific">Penicillium brasilianum</name>
    <dbReference type="NCBI Taxonomy" id="104259"/>
    <lineage>
        <taxon>Eukaryota</taxon>
        <taxon>Fungi</taxon>
        <taxon>Dikarya</taxon>
        <taxon>Ascomycota</taxon>
        <taxon>Pezizomycotina</taxon>
        <taxon>Eurotiomycetes</taxon>
        <taxon>Eurotiomycetidae</taxon>
        <taxon>Eurotiales</taxon>
        <taxon>Aspergillaceae</taxon>
        <taxon>Penicillium</taxon>
    </lineage>
</organism>
<feature type="transmembrane region" description="Helical" evidence="5">
    <location>
        <begin position="288"/>
        <end position="310"/>
    </location>
</feature>
<keyword evidence="3 5" id="KW-1133">Transmembrane helix</keyword>
<dbReference type="InterPro" id="IPR000537">
    <property type="entry name" value="UbiA_prenyltransferase"/>
</dbReference>
<dbReference type="Pfam" id="PF01040">
    <property type="entry name" value="UbiA"/>
    <property type="match status" value="1"/>
</dbReference>
<gene>
    <name evidence="6" type="ORF">PMG11_07949</name>
</gene>